<dbReference type="AlphaFoldDB" id="A0A7I8IJP8"/>
<dbReference type="InterPro" id="IPR001509">
    <property type="entry name" value="Epimerase_deHydtase"/>
</dbReference>
<evidence type="ECO:0000313" key="3">
    <source>
        <dbReference type="EMBL" id="CAA2617489.1"/>
    </source>
</evidence>
<name>A0A7I8IJP8_SPIIN</name>
<dbReference type="EMBL" id="LR743590">
    <property type="protein sequence ID" value="CAA2617489.1"/>
    <property type="molecule type" value="Genomic_DNA"/>
</dbReference>
<reference evidence="3 4" key="1">
    <citation type="submission" date="2019-12" db="EMBL/GenBank/DDBJ databases">
        <authorList>
            <person name="Scholz U."/>
            <person name="Mascher M."/>
            <person name="Fiebig A."/>
        </authorList>
    </citation>
    <scope>NUCLEOTIDE SEQUENCE</scope>
</reference>
<dbReference type="Gene3D" id="3.40.50.720">
    <property type="entry name" value="NAD(P)-binding Rossmann-like Domain"/>
    <property type="match status" value="1"/>
</dbReference>
<dbReference type="EMBL" id="CACRZD030000003">
    <property type="protein sequence ID" value="CAA6657186.1"/>
    <property type="molecule type" value="Genomic_DNA"/>
</dbReference>
<dbReference type="InterPro" id="IPR050425">
    <property type="entry name" value="NAD(P)_dehydrat-like"/>
</dbReference>
<keyword evidence="4" id="KW-1185">Reference proteome</keyword>
<protein>
    <recommendedName>
        <fullName evidence="2">NAD-dependent epimerase/dehydratase domain-containing protein</fullName>
    </recommendedName>
</protein>
<dbReference type="PANTHER" id="PTHR10366">
    <property type="entry name" value="NAD DEPENDENT EPIMERASE/DEHYDRATASE"/>
    <property type="match status" value="1"/>
</dbReference>
<accession>A0A7I8IJP8</accession>
<dbReference type="CDD" id="cd08958">
    <property type="entry name" value="FR_SDR_e"/>
    <property type="match status" value="1"/>
</dbReference>
<feature type="domain" description="NAD-dependent epimerase/dehydratase" evidence="2">
    <location>
        <begin position="8"/>
        <end position="235"/>
    </location>
</feature>
<dbReference type="Pfam" id="PF01370">
    <property type="entry name" value="Epimerase"/>
    <property type="match status" value="1"/>
</dbReference>
<keyword evidence="1" id="KW-0560">Oxidoreductase</keyword>
<dbReference type="GO" id="GO:0016616">
    <property type="term" value="F:oxidoreductase activity, acting on the CH-OH group of donors, NAD or NADP as acceptor"/>
    <property type="evidence" value="ECO:0007669"/>
    <property type="project" value="TreeGrafter"/>
</dbReference>
<proteinExistence type="predicted"/>
<dbReference type="InterPro" id="IPR036291">
    <property type="entry name" value="NAD(P)-bd_dom_sf"/>
</dbReference>
<dbReference type="PANTHER" id="PTHR10366:SF831">
    <property type="entry name" value="NAD-DEPENDENT EPIMERASE_DEHYDRATASE DOMAIN-CONTAINING PROTEIN"/>
    <property type="match status" value="1"/>
</dbReference>
<evidence type="ECO:0000313" key="4">
    <source>
        <dbReference type="Proteomes" id="UP001189122"/>
    </source>
</evidence>
<dbReference type="SUPFAM" id="SSF51735">
    <property type="entry name" value="NAD(P)-binding Rossmann-fold domains"/>
    <property type="match status" value="1"/>
</dbReference>
<evidence type="ECO:0000259" key="2">
    <source>
        <dbReference type="Pfam" id="PF01370"/>
    </source>
</evidence>
<gene>
    <name evidence="3" type="ORF">SI7747_03003655</name>
</gene>
<dbReference type="FunFam" id="3.40.50.720:FF:000085">
    <property type="entry name" value="Dihydroflavonol reductase"/>
    <property type="match status" value="1"/>
</dbReference>
<dbReference type="Proteomes" id="UP001189122">
    <property type="component" value="Unassembled WGS sequence"/>
</dbReference>
<sequence length="311" mass="34983">MAKERRFCVTGAGGFVASWLVKLLLSKGFVIRLLISDDPKNVHLKRLENVENLKLFKAHLLDCESLSAAIAGCEGVFHAACPVLLETIPDPEADMIRPAVDGTLNVLKACSEAKVRRVVLVSSVVAVVWNPNWPFDKLMDENRWSDKELCRKTEVTLWYAFAKTVAEEKAFDYSKSSGLDVVVVCPPLIISPILQPIVNTIGQRMSLMTSHIQYLVDVGDVADALLLVYEKPEASGRYVCCSYYIKTCDLLGKLKSMYPNFPYPDFPYEAKPYHQMGAEKLKQLGWNYMTLEESIRDNVEDILEKNLLDVN</sequence>
<evidence type="ECO:0000256" key="1">
    <source>
        <dbReference type="ARBA" id="ARBA00023002"/>
    </source>
</evidence>
<organism evidence="3">
    <name type="scientific">Spirodela intermedia</name>
    <name type="common">Intermediate duckweed</name>
    <dbReference type="NCBI Taxonomy" id="51605"/>
    <lineage>
        <taxon>Eukaryota</taxon>
        <taxon>Viridiplantae</taxon>
        <taxon>Streptophyta</taxon>
        <taxon>Embryophyta</taxon>
        <taxon>Tracheophyta</taxon>
        <taxon>Spermatophyta</taxon>
        <taxon>Magnoliopsida</taxon>
        <taxon>Liliopsida</taxon>
        <taxon>Araceae</taxon>
        <taxon>Lemnoideae</taxon>
        <taxon>Spirodela</taxon>
    </lineage>
</organism>